<protein>
    <submittedName>
        <fullName evidence="4">Zinc finger (CCCH type) protein, putative</fullName>
    </submittedName>
</protein>
<proteinExistence type="predicted"/>
<keyword evidence="5" id="KW-1185">Reference proteome</keyword>
<dbReference type="GeneID" id="24423920"/>
<dbReference type="GO" id="GO:0008270">
    <property type="term" value="F:zinc ion binding"/>
    <property type="evidence" value="ECO:0007669"/>
    <property type="project" value="UniProtKB-KW"/>
</dbReference>
<dbReference type="PANTHER" id="PTHR44489">
    <property type="match status" value="1"/>
</dbReference>
<dbReference type="EMBL" id="FO082872">
    <property type="protein sequence ID" value="SJK85826.1"/>
    <property type="molecule type" value="Genomic_DNA"/>
</dbReference>
<dbReference type="SUPFAM" id="SSF50978">
    <property type="entry name" value="WD40 repeat-like"/>
    <property type="match status" value="1"/>
</dbReference>
<dbReference type="Proteomes" id="UP000002899">
    <property type="component" value="Chromosome II"/>
</dbReference>
<dbReference type="RefSeq" id="XP_021338044.1">
    <property type="nucleotide sequence ID" value="XM_021483081.1"/>
</dbReference>
<evidence type="ECO:0000256" key="2">
    <source>
        <dbReference type="SAM" id="MobiDB-lite"/>
    </source>
</evidence>
<sequence>MHRGRGYHNQRGQGRNYDNGRPMYQNRTCSFANSGKGERQQNNVFCIHYTMFDQCRFGKSCSNIHAIRRIGHISDAIKSGVASMAFSNFNGYIQIFTSSHYPPVKKWKISEGNNGRINLTSEGILNISMLDSRGGGRRGGGKKICTMQCINECLFLGLDDGQICVAHLNTGNSTFIKGHEAPVNEIILIDSIIVSACAEGKINLWSFDASSGGFTSINTLLLNTPLKCLIEISTVHLNNEMRTLWTGGDNSVSIIDLKSLTLLSTLPQQNKVQRMLRYGVYILIGLSDGTINAYDLIGNHVFSSTINPISSMDAMKVNNEDLLLIGTKKGSLCVRKLPSFEEMGTLFCHWEKVVTKVYNLGSNYFATAGMDGAISLFRWDD</sequence>
<evidence type="ECO:0000313" key="4">
    <source>
        <dbReference type="EMBL" id="SJK85826.1"/>
    </source>
</evidence>
<organism evidence="4 5">
    <name type="scientific">Babesia microti (strain RI)</name>
    <dbReference type="NCBI Taxonomy" id="1133968"/>
    <lineage>
        <taxon>Eukaryota</taxon>
        <taxon>Sar</taxon>
        <taxon>Alveolata</taxon>
        <taxon>Apicomplexa</taxon>
        <taxon>Aconoidasida</taxon>
        <taxon>Piroplasmida</taxon>
        <taxon>Babesiidae</taxon>
        <taxon>Babesia</taxon>
    </lineage>
</organism>
<dbReference type="InterPro" id="IPR015943">
    <property type="entry name" value="WD40/YVTN_repeat-like_dom_sf"/>
</dbReference>
<evidence type="ECO:0000259" key="3">
    <source>
        <dbReference type="PROSITE" id="PS50103"/>
    </source>
</evidence>
<reference evidence="4 5" key="1">
    <citation type="journal article" date="2012" name="Nucleic Acids Res.">
        <title>Sequencing of the smallest Apicomplexan genome from the human pathogen Babesia microti.</title>
        <authorList>
            <person name="Cornillot E."/>
            <person name="Hadj-Kaddour K."/>
            <person name="Dassouli A."/>
            <person name="Noel B."/>
            <person name="Ranwez V."/>
            <person name="Vacherie B."/>
            <person name="Augagneur Y."/>
            <person name="Bres V."/>
            <person name="Duclos A."/>
            <person name="Randazzo S."/>
            <person name="Carcy B."/>
            <person name="Debierre-Grockiego F."/>
            <person name="Delbecq S."/>
            <person name="Moubri-Menage K."/>
            <person name="Shams-Eldin H."/>
            <person name="Usmani-Brown S."/>
            <person name="Bringaud F."/>
            <person name="Wincker P."/>
            <person name="Vivares C.P."/>
            <person name="Schwarz R.T."/>
            <person name="Schetters T.P."/>
            <person name="Krause P.J."/>
            <person name="Gorenflot A."/>
            <person name="Berry V."/>
            <person name="Barbe V."/>
            <person name="Ben Mamoun C."/>
        </authorList>
    </citation>
    <scope>NUCLEOTIDE SEQUENCE [LARGE SCALE GENOMIC DNA]</scope>
    <source>
        <strain evidence="4 5">RI</strain>
    </source>
</reference>
<name>A0A1R4AA03_BABMR</name>
<dbReference type="InterPro" id="IPR000571">
    <property type="entry name" value="Znf_CCCH"/>
</dbReference>
<evidence type="ECO:0000313" key="5">
    <source>
        <dbReference type="Proteomes" id="UP000002899"/>
    </source>
</evidence>
<keyword evidence="1" id="KW-0863">Zinc-finger</keyword>
<dbReference type="SMART" id="SM00320">
    <property type="entry name" value="WD40"/>
    <property type="match status" value="3"/>
</dbReference>
<dbReference type="OrthoDB" id="369783at2759"/>
<dbReference type="PROSITE" id="PS50103">
    <property type="entry name" value="ZF_C3H1"/>
    <property type="match status" value="1"/>
</dbReference>
<dbReference type="PANTHER" id="PTHR44489:SF11">
    <property type="entry name" value="WD REPEAT DOMAIN 86"/>
    <property type="match status" value="1"/>
</dbReference>
<dbReference type="Gene3D" id="2.130.10.10">
    <property type="entry name" value="YVTN repeat-like/Quinoprotein amine dehydrogenase"/>
    <property type="match status" value="1"/>
</dbReference>
<dbReference type="InterPro" id="IPR036322">
    <property type="entry name" value="WD40_repeat_dom_sf"/>
</dbReference>
<keyword evidence="1" id="KW-0862">Zinc</keyword>
<feature type="region of interest" description="Disordered" evidence="2">
    <location>
        <begin position="1"/>
        <end position="22"/>
    </location>
</feature>
<dbReference type="InterPro" id="IPR044715">
    <property type="entry name" value="WDR86-like"/>
</dbReference>
<dbReference type="KEGG" id="bmic:BMR1_02g00650"/>
<dbReference type="VEuPathDB" id="PiroplasmaDB:BMR1_02g00650"/>
<accession>A0A1R4AA03</accession>
<gene>
    <name evidence="4" type="ORF">BMR1_02g00650</name>
</gene>
<feature type="domain" description="C3H1-type" evidence="3">
    <location>
        <begin position="40"/>
        <end position="68"/>
    </location>
</feature>
<dbReference type="AlphaFoldDB" id="A0A1R4AA03"/>
<dbReference type="InterPro" id="IPR001680">
    <property type="entry name" value="WD40_rpt"/>
</dbReference>
<evidence type="ECO:0000256" key="1">
    <source>
        <dbReference type="PROSITE-ProRule" id="PRU00723"/>
    </source>
</evidence>
<reference evidence="4 5" key="2">
    <citation type="journal article" date="2013" name="PLoS ONE">
        <title>Whole genome mapping and re-organization of the nuclear and mitochondrial genomes of Babesia microti isolates.</title>
        <authorList>
            <person name="Cornillot E."/>
            <person name="Dassouli A."/>
            <person name="Garg A."/>
            <person name="Pachikara N."/>
            <person name="Randazzo S."/>
            <person name="Depoix D."/>
            <person name="Carcy B."/>
            <person name="Delbecq S."/>
            <person name="Frutos R."/>
            <person name="Silva J.C."/>
            <person name="Sutton R."/>
            <person name="Krause P.J."/>
            <person name="Mamoun C.B."/>
        </authorList>
    </citation>
    <scope>NUCLEOTIDE SEQUENCE [LARGE SCALE GENOMIC DNA]</scope>
    <source>
        <strain evidence="4 5">RI</strain>
    </source>
</reference>
<reference evidence="4 5" key="3">
    <citation type="journal article" date="2016" name="Sci. Rep.">
        <title>Genome-wide diversity and gene expression profiling of Babesia microti isolates identify polymorphic genes that mediate host-pathogen interactions.</title>
        <authorList>
            <person name="Silva J.C."/>
            <person name="Cornillot E."/>
            <person name="McCracken C."/>
            <person name="Usmani-Brown S."/>
            <person name="Dwivedi A."/>
            <person name="Ifeonu O.O."/>
            <person name="Crabtree J."/>
            <person name="Gotia H.T."/>
            <person name="Virji A.Z."/>
            <person name="Reynes C."/>
            <person name="Colinge J."/>
            <person name="Kumar V."/>
            <person name="Lawres L."/>
            <person name="Pazzi J.E."/>
            <person name="Pablo J.V."/>
            <person name="Hung C."/>
            <person name="Brancato J."/>
            <person name="Kumari P."/>
            <person name="Orvis J."/>
            <person name="Tretina K."/>
            <person name="Chibucos M."/>
            <person name="Ott S."/>
            <person name="Sadzewicz L."/>
            <person name="Sengamalay N."/>
            <person name="Shetty A.C."/>
            <person name="Su Q."/>
            <person name="Tallon L."/>
            <person name="Fraser C.M."/>
            <person name="Frutos R."/>
            <person name="Molina D.M."/>
            <person name="Krause P.J."/>
            <person name="Ben Mamoun C."/>
        </authorList>
    </citation>
    <scope>NUCLEOTIDE SEQUENCE [LARGE SCALE GENOMIC DNA]</scope>
    <source>
        <strain evidence="4 5">RI</strain>
    </source>
</reference>
<feature type="zinc finger region" description="C3H1-type" evidence="1">
    <location>
        <begin position="40"/>
        <end position="68"/>
    </location>
</feature>
<keyword evidence="1" id="KW-0479">Metal-binding</keyword>